<keyword evidence="2" id="KW-0808">Transferase</keyword>
<dbReference type="PANTHER" id="PTHR43792">
    <property type="entry name" value="GNAT FAMILY, PUTATIVE (AFU_ORTHOLOGUE AFUA_3G00765)-RELATED-RELATED"/>
    <property type="match status" value="1"/>
</dbReference>
<organism evidence="2 3">
    <name type="scientific">Reyranella soli</name>
    <dbReference type="NCBI Taxonomy" id="1230389"/>
    <lineage>
        <taxon>Bacteria</taxon>
        <taxon>Pseudomonadati</taxon>
        <taxon>Pseudomonadota</taxon>
        <taxon>Alphaproteobacteria</taxon>
        <taxon>Hyphomicrobiales</taxon>
        <taxon>Reyranellaceae</taxon>
        <taxon>Reyranella</taxon>
    </lineage>
</organism>
<keyword evidence="3" id="KW-1185">Reference proteome</keyword>
<reference evidence="2 3" key="1">
    <citation type="submission" date="2019-07" db="EMBL/GenBank/DDBJ databases">
        <title>Whole genome shotgun sequence of Reyranella soli NBRC 108950.</title>
        <authorList>
            <person name="Hosoyama A."/>
            <person name="Uohara A."/>
            <person name="Ohji S."/>
            <person name="Ichikawa N."/>
        </authorList>
    </citation>
    <scope>NUCLEOTIDE SEQUENCE [LARGE SCALE GENOMIC DNA]</scope>
    <source>
        <strain evidence="2 3">NBRC 108950</strain>
    </source>
</reference>
<dbReference type="Gene3D" id="3.40.630.30">
    <property type="match status" value="1"/>
</dbReference>
<dbReference type="Pfam" id="PF13302">
    <property type="entry name" value="Acetyltransf_3"/>
    <property type="match status" value="1"/>
</dbReference>
<gene>
    <name evidence="2" type="ORF">RSO01_29160</name>
</gene>
<dbReference type="RefSeq" id="WP_147149831.1">
    <property type="nucleotide sequence ID" value="NZ_BKAJ01000045.1"/>
</dbReference>
<sequence length="162" mass="18220">MQMLATPRLRLRERTLDDLDAILAMDADPEVRRFMGGPPPAEAHRAEVRANIVDGRPSHHRWAIEWRDRPGFLGQCGLGLCHLPACNALTWRLVRAHWGRGVASEAVGAMLQYARENLRMHSFVAFIHADNQASRRVADKVGLLPAGETVLHGYRQLVYRLG</sequence>
<evidence type="ECO:0000313" key="2">
    <source>
        <dbReference type="EMBL" id="GEP55750.1"/>
    </source>
</evidence>
<dbReference type="InterPro" id="IPR016181">
    <property type="entry name" value="Acyl_CoA_acyltransferase"/>
</dbReference>
<dbReference type="PANTHER" id="PTHR43792:SF16">
    <property type="entry name" value="N-ACETYLTRANSFERASE DOMAIN-CONTAINING PROTEIN"/>
    <property type="match status" value="1"/>
</dbReference>
<protein>
    <submittedName>
        <fullName evidence="2">N-acetyltransferase</fullName>
    </submittedName>
</protein>
<dbReference type="AlphaFoldDB" id="A0A512N9U4"/>
<dbReference type="PROSITE" id="PS51186">
    <property type="entry name" value="GNAT"/>
    <property type="match status" value="1"/>
</dbReference>
<dbReference type="InterPro" id="IPR051531">
    <property type="entry name" value="N-acetyltransferase"/>
</dbReference>
<dbReference type="EMBL" id="BKAJ01000045">
    <property type="protein sequence ID" value="GEP55750.1"/>
    <property type="molecule type" value="Genomic_DNA"/>
</dbReference>
<evidence type="ECO:0000313" key="3">
    <source>
        <dbReference type="Proteomes" id="UP000321058"/>
    </source>
</evidence>
<comment type="caution">
    <text evidence="2">The sequence shown here is derived from an EMBL/GenBank/DDBJ whole genome shotgun (WGS) entry which is preliminary data.</text>
</comment>
<name>A0A512N9U4_9HYPH</name>
<dbReference type="SUPFAM" id="SSF55729">
    <property type="entry name" value="Acyl-CoA N-acyltransferases (Nat)"/>
    <property type="match status" value="1"/>
</dbReference>
<dbReference type="InterPro" id="IPR000182">
    <property type="entry name" value="GNAT_dom"/>
</dbReference>
<feature type="domain" description="N-acetyltransferase" evidence="1">
    <location>
        <begin position="9"/>
        <end position="162"/>
    </location>
</feature>
<accession>A0A512N9U4</accession>
<evidence type="ECO:0000259" key="1">
    <source>
        <dbReference type="PROSITE" id="PS51186"/>
    </source>
</evidence>
<proteinExistence type="predicted"/>
<dbReference type="OrthoDB" id="6293260at2"/>
<dbReference type="Proteomes" id="UP000321058">
    <property type="component" value="Unassembled WGS sequence"/>
</dbReference>
<dbReference type="GO" id="GO:0016747">
    <property type="term" value="F:acyltransferase activity, transferring groups other than amino-acyl groups"/>
    <property type="evidence" value="ECO:0007669"/>
    <property type="project" value="InterPro"/>
</dbReference>